<dbReference type="AlphaFoldDB" id="K5X0R2"/>
<dbReference type="PANTHER" id="PTHR37536">
    <property type="entry name" value="PUTATIVE (AFU_ORTHOLOGUE AFUA_3G02970)-RELATED"/>
    <property type="match status" value="1"/>
</dbReference>
<evidence type="ECO:0000313" key="3">
    <source>
        <dbReference type="Proteomes" id="UP000008370"/>
    </source>
</evidence>
<dbReference type="GO" id="GO:0006508">
    <property type="term" value="P:proteolysis"/>
    <property type="evidence" value="ECO:0007669"/>
    <property type="project" value="InterPro"/>
</dbReference>
<dbReference type="InParanoid" id="K5X0R2"/>
<sequence length="254" mass="25957">MYFKSTLSLVLALAATTAVSLSSLQGRAEARIARRVSGANKLRSEGGEEVNSTDWAGAVINASPGTFTSIAASFTLPTPYVPEGADPSGNYSAVIVVGIDGNTCPTATLQAGVVVSLEDGQPSYTALAQFSSPLNSATFPDISLSAGDLIAVGVTAVNATSGMAVIINQSTGESGYVSLTSPDTPLCMMDGEWIVRFGDEPLPNFGTVVFTYPVAETPSGPVDASHANITDIVQGDTFLAYASISPSSVSVTFA</sequence>
<accession>K5X0R2</accession>
<dbReference type="SUPFAM" id="SSF49899">
    <property type="entry name" value="Concanavalin A-like lectins/glucanases"/>
    <property type="match status" value="1"/>
</dbReference>
<feature type="chain" id="PRO_5003890980" evidence="1">
    <location>
        <begin position="23"/>
        <end position="254"/>
    </location>
</feature>
<dbReference type="HOGENOM" id="CLU_066466_4_0_1"/>
<dbReference type="InterPro" id="IPR013320">
    <property type="entry name" value="ConA-like_dom_sf"/>
</dbReference>
<keyword evidence="1" id="KW-0732">Signal</keyword>
<dbReference type="InterPro" id="IPR038656">
    <property type="entry name" value="Peptidase_G1_sf"/>
</dbReference>
<dbReference type="Proteomes" id="UP000008370">
    <property type="component" value="Unassembled WGS sequence"/>
</dbReference>
<dbReference type="OrthoDB" id="2862635at2759"/>
<dbReference type="Pfam" id="PF01828">
    <property type="entry name" value="Peptidase_A4"/>
    <property type="match status" value="1"/>
</dbReference>
<name>K5X0R2_PHACS</name>
<dbReference type="CDD" id="cd13426">
    <property type="entry name" value="Peptidase_G1"/>
    <property type="match status" value="1"/>
</dbReference>
<dbReference type="RefSeq" id="XP_007394185.1">
    <property type="nucleotide sequence ID" value="XM_007394123.1"/>
</dbReference>
<protein>
    <submittedName>
        <fullName evidence="2">Uncharacterized protein</fullName>
    </submittedName>
</protein>
<evidence type="ECO:0000313" key="2">
    <source>
        <dbReference type="EMBL" id="EKM56332.1"/>
    </source>
</evidence>
<evidence type="ECO:0000256" key="1">
    <source>
        <dbReference type="SAM" id="SignalP"/>
    </source>
</evidence>
<dbReference type="Gene3D" id="2.60.120.700">
    <property type="entry name" value="Peptidase G1"/>
    <property type="match status" value="1"/>
</dbReference>
<dbReference type="GeneID" id="18910951"/>
<proteinExistence type="predicted"/>
<keyword evidence="3" id="KW-1185">Reference proteome</keyword>
<dbReference type="InterPro" id="IPR000250">
    <property type="entry name" value="Peptidase_G1"/>
</dbReference>
<dbReference type="PANTHER" id="PTHR37536:SF1">
    <property type="entry name" value="ASPERGILLOPEPSIN, PUTAITVE (AFU_ORTHOLOGUE AFUA_7G01200)"/>
    <property type="match status" value="1"/>
</dbReference>
<dbReference type="PRINTS" id="PR00977">
    <property type="entry name" value="SCYTLDPTASE"/>
</dbReference>
<feature type="signal peptide" evidence="1">
    <location>
        <begin position="1"/>
        <end position="22"/>
    </location>
</feature>
<organism evidence="2 3">
    <name type="scientific">Phanerochaete carnosa (strain HHB-10118-sp)</name>
    <name type="common">White-rot fungus</name>
    <name type="synonym">Peniophora carnosa</name>
    <dbReference type="NCBI Taxonomy" id="650164"/>
    <lineage>
        <taxon>Eukaryota</taxon>
        <taxon>Fungi</taxon>
        <taxon>Dikarya</taxon>
        <taxon>Basidiomycota</taxon>
        <taxon>Agaricomycotina</taxon>
        <taxon>Agaricomycetes</taxon>
        <taxon>Polyporales</taxon>
        <taxon>Phanerochaetaceae</taxon>
        <taxon>Phanerochaete</taxon>
    </lineage>
</organism>
<reference evidence="2 3" key="1">
    <citation type="journal article" date="2012" name="BMC Genomics">
        <title>Comparative genomics of the white-rot fungi, Phanerochaete carnosa and P. chrysosporium, to elucidate the genetic basis of the distinct wood types they colonize.</title>
        <authorList>
            <person name="Suzuki H."/>
            <person name="MacDonald J."/>
            <person name="Syed K."/>
            <person name="Salamov A."/>
            <person name="Hori C."/>
            <person name="Aerts A."/>
            <person name="Henrissat B."/>
            <person name="Wiebenga A."/>
            <person name="vanKuyk P.A."/>
            <person name="Barry K."/>
            <person name="Lindquist E."/>
            <person name="LaButti K."/>
            <person name="Lapidus A."/>
            <person name="Lucas S."/>
            <person name="Coutinho P."/>
            <person name="Gong Y."/>
            <person name="Samejima M."/>
            <person name="Mahadevan R."/>
            <person name="Abou-Zaid M."/>
            <person name="de Vries R.P."/>
            <person name="Igarashi K."/>
            <person name="Yadav J.S."/>
            <person name="Grigoriev I.V."/>
            <person name="Master E.R."/>
        </authorList>
    </citation>
    <scope>NUCLEOTIDE SEQUENCE [LARGE SCALE GENOMIC DNA]</scope>
    <source>
        <strain evidence="2 3">HHB-10118-sp</strain>
    </source>
</reference>
<dbReference type="EMBL" id="JH930471">
    <property type="protein sequence ID" value="EKM56332.1"/>
    <property type="molecule type" value="Genomic_DNA"/>
</dbReference>
<dbReference type="GO" id="GO:0070007">
    <property type="term" value="F:glutamic-type endopeptidase activity"/>
    <property type="evidence" value="ECO:0007669"/>
    <property type="project" value="InterPro"/>
</dbReference>
<gene>
    <name evidence="2" type="ORF">PHACADRAFT_193949</name>
</gene>
<dbReference type="KEGG" id="pco:PHACADRAFT_193949"/>